<dbReference type="InterPro" id="IPR010982">
    <property type="entry name" value="Lambda_DNA-bd_dom_sf"/>
</dbReference>
<evidence type="ECO:0000313" key="2">
    <source>
        <dbReference type="EMBL" id="SUC35160.1"/>
    </source>
</evidence>
<dbReference type="PROSITE" id="PS50943">
    <property type="entry name" value="HTH_CROC1"/>
    <property type="match status" value="1"/>
</dbReference>
<evidence type="ECO:0000313" key="3">
    <source>
        <dbReference type="Proteomes" id="UP000255129"/>
    </source>
</evidence>
<dbReference type="Proteomes" id="UP000255129">
    <property type="component" value="Unassembled WGS sequence"/>
</dbReference>
<sequence length="90" mass="10186">MKTHKELHIEWMKDPEYQVAYEAEIRTEKLQAMLKEWRESAGLTKSQLAEIIGVNPSTITRLESNVNNASIKSIARYAAACGIKNPIITL</sequence>
<accession>A0A379G2D3</accession>
<feature type="domain" description="HTH cro/C1-type" evidence="1">
    <location>
        <begin position="34"/>
        <end position="90"/>
    </location>
</feature>
<gene>
    <name evidence="2" type="ORF">NCTC12026_01543</name>
</gene>
<organism evidence="2 3">
    <name type="scientific">Providencia rustigianii</name>
    <dbReference type="NCBI Taxonomy" id="158850"/>
    <lineage>
        <taxon>Bacteria</taxon>
        <taxon>Pseudomonadati</taxon>
        <taxon>Pseudomonadota</taxon>
        <taxon>Gammaproteobacteria</taxon>
        <taxon>Enterobacterales</taxon>
        <taxon>Morganellaceae</taxon>
        <taxon>Providencia</taxon>
    </lineage>
</organism>
<name>A0A379G2D3_9GAMM</name>
<dbReference type="SUPFAM" id="SSF47413">
    <property type="entry name" value="lambda repressor-like DNA-binding domains"/>
    <property type="match status" value="1"/>
</dbReference>
<dbReference type="AlphaFoldDB" id="A0A379G2D3"/>
<evidence type="ECO:0000259" key="1">
    <source>
        <dbReference type="PROSITE" id="PS50943"/>
    </source>
</evidence>
<dbReference type="CDD" id="cd00093">
    <property type="entry name" value="HTH_XRE"/>
    <property type="match status" value="1"/>
</dbReference>
<proteinExistence type="predicted"/>
<dbReference type="Gene3D" id="1.10.260.40">
    <property type="entry name" value="lambda repressor-like DNA-binding domains"/>
    <property type="match status" value="1"/>
</dbReference>
<dbReference type="RefSeq" id="WP_181875007.1">
    <property type="nucleotide sequence ID" value="NZ_AP018946.1"/>
</dbReference>
<dbReference type="GO" id="GO:0003677">
    <property type="term" value="F:DNA binding"/>
    <property type="evidence" value="ECO:0007669"/>
    <property type="project" value="InterPro"/>
</dbReference>
<dbReference type="Pfam" id="PF01381">
    <property type="entry name" value="HTH_3"/>
    <property type="match status" value="1"/>
</dbReference>
<dbReference type="SMART" id="SM00530">
    <property type="entry name" value="HTH_XRE"/>
    <property type="match status" value="1"/>
</dbReference>
<dbReference type="EMBL" id="UGUA01000002">
    <property type="protein sequence ID" value="SUC35160.1"/>
    <property type="molecule type" value="Genomic_DNA"/>
</dbReference>
<protein>
    <submittedName>
        <fullName evidence="2">Transcriptional regulator, y4mF family</fullName>
    </submittedName>
</protein>
<reference evidence="2 3" key="1">
    <citation type="submission" date="2018-06" db="EMBL/GenBank/DDBJ databases">
        <authorList>
            <consortium name="Pathogen Informatics"/>
            <person name="Doyle S."/>
        </authorList>
    </citation>
    <scope>NUCLEOTIDE SEQUENCE [LARGE SCALE GENOMIC DNA]</scope>
    <source>
        <strain evidence="2 3">NCTC12026</strain>
    </source>
</reference>
<dbReference type="InterPro" id="IPR001387">
    <property type="entry name" value="Cro/C1-type_HTH"/>
</dbReference>